<evidence type="ECO:0000256" key="2">
    <source>
        <dbReference type="SAM" id="SignalP"/>
    </source>
</evidence>
<gene>
    <name evidence="4" type="primary">LOC108253884</name>
</gene>
<dbReference type="AlphaFoldDB" id="A0A1S4EPM8"/>
<reference evidence="4" key="1">
    <citation type="submission" date="2025-08" db="UniProtKB">
        <authorList>
            <consortium name="RefSeq"/>
        </authorList>
    </citation>
    <scope>IDENTIFICATION</scope>
</reference>
<feature type="non-terminal residue" evidence="4">
    <location>
        <position position="1"/>
    </location>
</feature>
<keyword evidence="3" id="KW-1185">Reference proteome</keyword>
<evidence type="ECO:0000313" key="3">
    <source>
        <dbReference type="Proteomes" id="UP000079169"/>
    </source>
</evidence>
<name>A0A1S4EPM8_DIACI</name>
<keyword evidence="2" id="KW-0732">Signal</keyword>
<accession>A0A1S4EPM8</accession>
<sequence>ILFVMCYIAAWTIHRAGCEDSNSTTTTSSVTEIILFVTWYIAAWTIHRAGCEDSNSTTTTSSVTEMLNNFTVTDDTTELFTYNSPGKPSKFDEFVEEEQYVDNPLGNATTTPSSDISKDIIERDVESQTQKVPIVNSDKKFSNHKLNLSNTSDSVALTKNSTESNKSYFSNRSMYLKIASDFLDQFKKKKNRMRKSYNKYFDSSLLNKTALQNSLDKSIMCLEKNDTMCNALIYADVADSRQKIERKKRFRRKRALYAFPVYYQDHDFRRYDVHFPEANRRFVRFPILDQFRPPPNRALTGPGWQQNLAPPHPPPQSPNYNGFLPVPSMGPRSPRLVFRDPVEPGTLQAPFGNGLQDLTAPDDNK</sequence>
<feature type="chain" id="PRO_5010193752" evidence="2">
    <location>
        <begin position="19"/>
        <end position="365"/>
    </location>
</feature>
<evidence type="ECO:0000256" key="1">
    <source>
        <dbReference type="SAM" id="MobiDB-lite"/>
    </source>
</evidence>
<feature type="signal peptide" evidence="2">
    <location>
        <begin position="1"/>
        <end position="18"/>
    </location>
</feature>
<evidence type="ECO:0000313" key="4">
    <source>
        <dbReference type="RefSeq" id="XP_017304138.1"/>
    </source>
</evidence>
<organism evidence="3 4">
    <name type="scientific">Diaphorina citri</name>
    <name type="common">Asian citrus psyllid</name>
    <dbReference type="NCBI Taxonomy" id="121845"/>
    <lineage>
        <taxon>Eukaryota</taxon>
        <taxon>Metazoa</taxon>
        <taxon>Ecdysozoa</taxon>
        <taxon>Arthropoda</taxon>
        <taxon>Hexapoda</taxon>
        <taxon>Insecta</taxon>
        <taxon>Pterygota</taxon>
        <taxon>Neoptera</taxon>
        <taxon>Paraneoptera</taxon>
        <taxon>Hemiptera</taxon>
        <taxon>Sternorrhyncha</taxon>
        <taxon>Psylloidea</taxon>
        <taxon>Psyllidae</taxon>
        <taxon>Diaphorininae</taxon>
        <taxon>Diaphorina</taxon>
    </lineage>
</organism>
<dbReference type="Proteomes" id="UP000079169">
    <property type="component" value="Unplaced"/>
</dbReference>
<dbReference type="RefSeq" id="XP_017304138.1">
    <property type="nucleotide sequence ID" value="XM_017448649.1"/>
</dbReference>
<protein>
    <submittedName>
        <fullName evidence="4">Uncharacterized protein LOC108253884</fullName>
    </submittedName>
</protein>
<feature type="non-terminal residue" evidence="4">
    <location>
        <position position="365"/>
    </location>
</feature>
<dbReference type="KEGG" id="dci:108253884"/>
<proteinExistence type="predicted"/>
<dbReference type="PaxDb" id="121845-A0A1S4EPM8"/>
<dbReference type="GeneID" id="108253884"/>
<feature type="region of interest" description="Disordered" evidence="1">
    <location>
        <begin position="296"/>
        <end position="365"/>
    </location>
</feature>